<sequence length="320" mass="34571">MHAVGFPISPKGSNHPYVGPENDEVPTAGGSWSGGTMTRDGDAGWRWKPHLAFDANSASDAEIAFGSRQPLDLRLRLIAHIPLAGDDLRITAAGRRRLTAALSESGGHDLLSSLACGRVDAPIEPEWCLMDDQYGRNDSWGASYEASVSGSNGDPALRSSLKFLMPQHTFSTIVAIVDLEIDFDGCQPQPCPSDTPAHSRLSLSEVVEFFTTAWAIAFDILPLALHDGLADVELAGRPRVGLHLISERPPNSGGDRTFRLTDLVDLSPFGTTNKQRLSQLSIAVLGRGQLSEPDARVVLRQALSRLAEDSGFDRPDLVQW</sequence>
<gene>
    <name evidence="2" type="ORF">GCM10009554_43680</name>
</gene>
<evidence type="ECO:0000313" key="2">
    <source>
        <dbReference type="EMBL" id="GAA0947109.1"/>
    </source>
</evidence>
<accession>A0ABN1QUV6</accession>
<reference evidence="2 3" key="1">
    <citation type="journal article" date="2019" name="Int. J. Syst. Evol. Microbiol.">
        <title>The Global Catalogue of Microorganisms (GCM) 10K type strain sequencing project: providing services to taxonomists for standard genome sequencing and annotation.</title>
        <authorList>
            <consortium name="The Broad Institute Genomics Platform"/>
            <consortium name="The Broad Institute Genome Sequencing Center for Infectious Disease"/>
            <person name="Wu L."/>
            <person name="Ma J."/>
        </authorList>
    </citation>
    <scope>NUCLEOTIDE SEQUENCE [LARGE SCALE GENOMIC DNA]</scope>
    <source>
        <strain evidence="2 3">JCM 10977</strain>
    </source>
</reference>
<evidence type="ECO:0000313" key="3">
    <source>
        <dbReference type="Proteomes" id="UP001500542"/>
    </source>
</evidence>
<name>A0ABN1QUV6_9ACTN</name>
<feature type="region of interest" description="Disordered" evidence="1">
    <location>
        <begin position="1"/>
        <end position="39"/>
    </location>
</feature>
<dbReference type="EMBL" id="BAAAHK010000009">
    <property type="protein sequence ID" value="GAA0947109.1"/>
    <property type="molecule type" value="Genomic_DNA"/>
</dbReference>
<proteinExistence type="predicted"/>
<organism evidence="2 3">
    <name type="scientific">Kribbella koreensis</name>
    <dbReference type="NCBI Taxonomy" id="57909"/>
    <lineage>
        <taxon>Bacteria</taxon>
        <taxon>Bacillati</taxon>
        <taxon>Actinomycetota</taxon>
        <taxon>Actinomycetes</taxon>
        <taxon>Propionibacteriales</taxon>
        <taxon>Kribbellaceae</taxon>
        <taxon>Kribbella</taxon>
    </lineage>
</organism>
<comment type="caution">
    <text evidence="2">The sequence shown here is derived from an EMBL/GenBank/DDBJ whole genome shotgun (WGS) entry which is preliminary data.</text>
</comment>
<evidence type="ECO:0008006" key="4">
    <source>
        <dbReference type="Google" id="ProtNLM"/>
    </source>
</evidence>
<protein>
    <recommendedName>
        <fullName evidence="4">ApeA N-terminal domain-containing protein</fullName>
    </recommendedName>
</protein>
<evidence type="ECO:0000256" key="1">
    <source>
        <dbReference type="SAM" id="MobiDB-lite"/>
    </source>
</evidence>
<keyword evidence="3" id="KW-1185">Reference proteome</keyword>
<dbReference type="Proteomes" id="UP001500542">
    <property type="component" value="Unassembled WGS sequence"/>
</dbReference>